<proteinExistence type="predicted"/>
<accession>A0A7T0LM09</accession>
<dbReference type="Gene3D" id="3.40.50.720">
    <property type="entry name" value="NAD(P)-binding Rossmann-like Domain"/>
    <property type="match status" value="1"/>
</dbReference>
<dbReference type="AlphaFoldDB" id="A0A7T0LM09"/>
<dbReference type="RefSeq" id="WP_166855462.1">
    <property type="nucleotide sequence ID" value="NZ_CP063989.1"/>
</dbReference>
<reference evidence="1 2" key="1">
    <citation type="submission" date="2020-11" db="EMBL/GenBank/DDBJ databases">
        <title>Actinomyces sp. ZJ750.</title>
        <authorList>
            <person name="Zhou J."/>
        </authorList>
    </citation>
    <scope>NUCLEOTIDE SEQUENCE [LARGE SCALE GENOMIC DNA]</scope>
    <source>
        <strain evidence="1 2">ZJ750</strain>
    </source>
</reference>
<evidence type="ECO:0000313" key="2">
    <source>
        <dbReference type="Proteomes" id="UP000594637"/>
    </source>
</evidence>
<name>A0A7T0LM09_9ACTO</name>
<dbReference type="EMBL" id="CP063989">
    <property type="protein sequence ID" value="QPL06180.1"/>
    <property type="molecule type" value="Genomic_DNA"/>
</dbReference>
<dbReference type="KEGG" id="arep:ID810_04500"/>
<gene>
    <name evidence="1" type="ORF">ID810_04500</name>
</gene>
<protein>
    <submittedName>
        <fullName evidence="1">Uncharacterized protein</fullName>
    </submittedName>
</protein>
<organism evidence="1 2">
    <name type="scientific">Actinomyces respiraculi</name>
    <dbReference type="NCBI Taxonomy" id="2744574"/>
    <lineage>
        <taxon>Bacteria</taxon>
        <taxon>Bacillati</taxon>
        <taxon>Actinomycetota</taxon>
        <taxon>Actinomycetes</taxon>
        <taxon>Actinomycetales</taxon>
        <taxon>Actinomycetaceae</taxon>
        <taxon>Actinomyces</taxon>
    </lineage>
</organism>
<dbReference type="Proteomes" id="UP000594637">
    <property type="component" value="Chromosome"/>
</dbReference>
<keyword evidence="2" id="KW-1185">Reference proteome</keyword>
<sequence>MTRLRTAVIGAGQRFTEVVSAAADAGRLEIVAVVDPASTATHQSGTSGLRV</sequence>
<evidence type="ECO:0000313" key="1">
    <source>
        <dbReference type="EMBL" id="QPL06180.1"/>
    </source>
</evidence>